<sequence length="298" mass="34549">MIIVQFTGGLGNQMFQYALGRRLSLLHDVELKFDLSFYQHDILRDFMLDRFQVNGQVATEKEIEAYTNTPIFALDRPLLDRLVRWGLYRGIVSVSDEPPGKQALMVYNSRVLQAPRNTYVQGYWQSEKYFMPIRQKLLDDFSLVDKADQANGAMLEKIRQCHSVSLHVRRGDYVSNPLTNHSHGTCGLEYYEKAIALIGSKVDDPHFFVFSDDPEWTRDHLKCRFPMTYVTCNSADSCEWDMELMRHCRDHIIANSSFSWWGAWLNMNPDKVVVAPAAWFNNFSADTSDLIPDSWVRI</sequence>
<dbReference type="HOGENOM" id="CLU_043399_3_1_0"/>
<proteinExistence type="predicted"/>
<dbReference type="STRING" id="314344.AL013_00465"/>
<dbReference type="RefSeq" id="WP_009849029.1">
    <property type="nucleotide sequence ID" value="NZ_DS022294.1"/>
</dbReference>
<evidence type="ECO:0000313" key="4">
    <source>
        <dbReference type="Proteomes" id="UP000005297"/>
    </source>
</evidence>
<evidence type="ECO:0000313" key="3">
    <source>
        <dbReference type="EMBL" id="EAU54527.1"/>
    </source>
</evidence>
<evidence type="ECO:0000256" key="2">
    <source>
        <dbReference type="ARBA" id="ARBA00022679"/>
    </source>
</evidence>
<keyword evidence="2 3" id="KW-0808">Transferase</keyword>
<dbReference type="CDD" id="cd11301">
    <property type="entry name" value="Fut1_Fut2_like"/>
    <property type="match status" value="1"/>
</dbReference>
<accession>Q0EZ97</accession>
<organism evidence="3 4">
    <name type="scientific">Mariprofundus ferrooxydans PV-1</name>
    <dbReference type="NCBI Taxonomy" id="314345"/>
    <lineage>
        <taxon>Bacteria</taxon>
        <taxon>Pseudomonadati</taxon>
        <taxon>Pseudomonadota</taxon>
        <taxon>Candidatius Mariprofundia</taxon>
        <taxon>Mariprofundales</taxon>
        <taxon>Mariprofundaceae</taxon>
        <taxon>Mariprofundus</taxon>
    </lineage>
</organism>
<dbReference type="InterPro" id="IPR002516">
    <property type="entry name" value="Glyco_trans_11"/>
</dbReference>
<keyword evidence="1 3" id="KW-0328">Glycosyltransferase</keyword>
<reference evidence="3 4" key="1">
    <citation type="submission" date="2006-09" db="EMBL/GenBank/DDBJ databases">
        <authorList>
            <person name="Emerson D."/>
            <person name="Ferriera S."/>
            <person name="Johnson J."/>
            <person name="Kravitz S."/>
            <person name="Halpern A."/>
            <person name="Remington K."/>
            <person name="Beeson K."/>
            <person name="Tran B."/>
            <person name="Rogers Y.-H."/>
            <person name="Friedman R."/>
            <person name="Venter J.C."/>
        </authorList>
    </citation>
    <scope>NUCLEOTIDE SEQUENCE [LARGE SCALE GENOMIC DNA]</scope>
    <source>
        <strain evidence="3 4">PV-1</strain>
    </source>
</reference>
<protein>
    <submittedName>
        <fullName evidence="3">Alpha-1,2-fucosyltransferase</fullName>
    </submittedName>
</protein>
<evidence type="ECO:0000256" key="1">
    <source>
        <dbReference type="ARBA" id="ARBA00022676"/>
    </source>
</evidence>
<dbReference type="GO" id="GO:0005975">
    <property type="term" value="P:carbohydrate metabolic process"/>
    <property type="evidence" value="ECO:0007669"/>
    <property type="project" value="InterPro"/>
</dbReference>
<dbReference type="GO" id="GO:0008107">
    <property type="term" value="F:galactoside 2-alpha-L-fucosyltransferase activity"/>
    <property type="evidence" value="ECO:0007669"/>
    <property type="project" value="InterPro"/>
</dbReference>
<comment type="caution">
    <text evidence="3">The sequence shown here is derived from an EMBL/GenBank/DDBJ whole genome shotgun (WGS) entry which is preliminary data.</text>
</comment>
<keyword evidence="4" id="KW-1185">Reference proteome</keyword>
<dbReference type="Pfam" id="PF01531">
    <property type="entry name" value="Glyco_transf_11"/>
    <property type="match status" value="1"/>
</dbReference>
<name>Q0EZ97_9PROT</name>
<dbReference type="OrthoDB" id="9794601at2"/>
<dbReference type="Gene3D" id="3.40.50.11350">
    <property type="match status" value="1"/>
</dbReference>
<dbReference type="InParanoid" id="Q0EZ97"/>
<gene>
    <name evidence="3" type="ORF">SPV1_07526</name>
</gene>
<dbReference type="AlphaFoldDB" id="Q0EZ97"/>
<dbReference type="eggNOG" id="ENOG502ZC3Y">
    <property type="taxonomic scope" value="Bacteria"/>
</dbReference>
<dbReference type="PANTHER" id="PTHR11927:SF9">
    <property type="entry name" value="L-FUCOSYLTRANSFERASE"/>
    <property type="match status" value="1"/>
</dbReference>
<dbReference type="EMBL" id="AATS01000007">
    <property type="protein sequence ID" value="EAU54527.1"/>
    <property type="molecule type" value="Genomic_DNA"/>
</dbReference>
<dbReference type="Proteomes" id="UP000005297">
    <property type="component" value="Unassembled WGS sequence"/>
</dbReference>
<dbReference type="PANTHER" id="PTHR11927">
    <property type="entry name" value="GALACTOSIDE 2-L-FUCOSYLTRANSFERASE"/>
    <property type="match status" value="1"/>
</dbReference>
<dbReference type="GO" id="GO:0016020">
    <property type="term" value="C:membrane"/>
    <property type="evidence" value="ECO:0007669"/>
    <property type="project" value="InterPro"/>
</dbReference>